<comment type="caution">
    <text evidence="2">The sequence shown here is derived from an EMBL/GenBank/DDBJ whole genome shotgun (WGS) entry which is preliminary data.</text>
</comment>
<evidence type="ECO:0000313" key="3">
    <source>
        <dbReference type="Proteomes" id="UP001066276"/>
    </source>
</evidence>
<gene>
    <name evidence="2" type="ORF">NDU88_010378</name>
</gene>
<feature type="compositionally biased region" description="Basic and acidic residues" evidence="1">
    <location>
        <begin position="7"/>
        <end position="23"/>
    </location>
</feature>
<organism evidence="2 3">
    <name type="scientific">Pleurodeles waltl</name>
    <name type="common">Iberian ribbed newt</name>
    <dbReference type="NCBI Taxonomy" id="8319"/>
    <lineage>
        <taxon>Eukaryota</taxon>
        <taxon>Metazoa</taxon>
        <taxon>Chordata</taxon>
        <taxon>Craniata</taxon>
        <taxon>Vertebrata</taxon>
        <taxon>Euteleostomi</taxon>
        <taxon>Amphibia</taxon>
        <taxon>Batrachia</taxon>
        <taxon>Caudata</taxon>
        <taxon>Salamandroidea</taxon>
        <taxon>Salamandridae</taxon>
        <taxon>Pleurodelinae</taxon>
        <taxon>Pleurodeles</taxon>
    </lineage>
</organism>
<keyword evidence="3" id="KW-1185">Reference proteome</keyword>
<dbReference type="Proteomes" id="UP001066276">
    <property type="component" value="Chromosome 5"/>
</dbReference>
<sequence length="56" mass="6006">GRIGHTQSEERTGHRPGEQDRARTGQGSRQHTALPGLGSRSQPRGAARCTDRCPVA</sequence>
<dbReference type="EMBL" id="JANPWB010000009">
    <property type="protein sequence ID" value="KAJ1157674.1"/>
    <property type="molecule type" value="Genomic_DNA"/>
</dbReference>
<proteinExistence type="predicted"/>
<name>A0AAV7RZG5_PLEWA</name>
<accession>A0AAV7RZG5</accession>
<reference evidence="2" key="1">
    <citation type="journal article" date="2022" name="bioRxiv">
        <title>Sequencing and chromosome-scale assembly of the giantPleurodeles waltlgenome.</title>
        <authorList>
            <person name="Brown T."/>
            <person name="Elewa A."/>
            <person name="Iarovenko S."/>
            <person name="Subramanian E."/>
            <person name="Araus A.J."/>
            <person name="Petzold A."/>
            <person name="Susuki M."/>
            <person name="Suzuki K.-i.T."/>
            <person name="Hayashi T."/>
            <person name="Toyoda A."/>
            <person name="Oliveira C."/>
            <person name="Osipova E."/>
            <person name="Leigh N.D."/>
            <person name="Simon A."/>
            <person name="Yun M.H."/>
        </authorList>
    </citation>
    <scope>NUCLEOTIDE SEQUENCE</scope>
    <source>
        <strain evidence="2">20211129_DDA</strain>
        <tissue evidence="2">Liver</tissue>
    </source>
</reference>
<dbReference type="AlphaFoldDB" id="A0AAV7RZG5"/>
<feature type="non-terminal residue" evidence="2">
    <location>
        <position position="1"/>
    </location>
</feature>
<feature type="non-terminal residue" evidence="2">
    <location>
        <position position="56"/>
    </location>
</feature>
<evidence type="ECO:0000313" key="2">
    <source>
        <dbReference type="EMBL" id="KAJ1157674.1"/>
    </source>
</evidence>
<protein>
    <submittedName>
        <fullName evidence="2">Uncharacterized protein</fullName>
    </submittedName>
</protein>
<feature type="region of interest" description="Disordered" evidence="1">
    <location>
        <begin position="1"/>
        <end position="56"/>
    </location>
</feature>
<evidence type="ECO:0000256" key="1">
    <source>
        <dbReference type="SAM" id="MobiDB-lite"/>
    </source>
</evidence>